<dbReference type="AlphaFoldDB" id="A0A1B8SL45"/>
<keyword evidence="2" id="KW-1185">Reference proteome</keyword>
<gene>
    <name evidence="1" type="ORF">ACT18_00410</name>
</gene>
<sequence>MDVIGRTREEDIRVAKVRPSVKAVAYAILERWGDTVPAIGYVTAARALTVAETLDADLPGWALRIRKGYWLENVINELEKTR</sequence>
<evidence type="ECO:0000313" key="2">
    <source>
        <dbReference type="Proteomes" id="UP000092668"/>
    </source>
</evidence>
<reference evidence="1 2" key="1">
    <citation type="submission" date="2015-06" db="EMBL/GenBank/DDBJ databases">
        <title>Genome sequence of Mycobacterium kumamotonense strain Roo.</title>
        <authorList>
            <person name="Greninger A.L."/>
            <person name="Cunningham G."/>
            <person name="Miller S."/>
        </authorList>
    </citation>
    <scope>NUCLEOTIDE SEQUENCE [LARGE SCALE GENOMIC DNA]</scope>
    <source>
        <strain evidence="1 2">Roo</strain>
    </source>
</reference>
<evidence type="ECO:0000313" key="1">
    <source>
        <dbReference type="EMBL" id="OBY33448.1"/>
    </source>
</evidence>
<dbReference type="EMBL" id="LFOE01000001">
    <property type="protein sequence ID" value="OBY33448.1"/>
    <property type="molecule type" value="Genomic_DNA"/>
</dbReference>
<dbReference type="RefSeq" id="WP_065286715.1">
    <property type="nucleotide sequence ID" value="NZ_LFOE01000001.1"/>
</dbReference>
<proteinExistence type="predicted"/>
<accession>A0A1B8SL45</accession>
<comment type="caution">
    <text evidence="1">The sequence shown here is derived from an EMBL/GenBank/DDBJ whole genome shotgun (WGS) entry which is preliminary data.</text>
</comment>
<name>A0A1B8SL45_9MYCO</name>
<protein>
    <submittedName>
        <fullName evidence="1">Uncharacterized protein</fullName>
    </submittedName>
</protein>
<dbReference type="Proteomes" id="UP000092668">
    <property type="component" value="Unassembled WGS sequence"/>
</dbReference>
<organism evidence="1 2">
    <name type="scientific">Mycolicibacter kumamotonensis</name>
    <dbReference type="NCBI Taxonomy" id="354243"/>
    <lineage>
        <taxon>Bacteria</taxon>
        <taxon>Bacillati</taxon>
        <taxon>Actinomycetota</taxon>
        <taxon>Actinomycetes</taxon>
        <taxon>Mycobacteriales</taxon>
        <taxon>Mycobacteriaceae</taxon>
        <taxon>Mycolicibacter</taxon>
    </lineage>
</organism>